<dbReference type="SUPFAM" id="SSF56112">
    <property type="entry name" value="Protein kinase-like (PK-like)"/>
    <property type="match status" value="1"/>
</dbReference>
<dbReference type="Gene3D" id="1.10.510.10">
    <property type="entry name" value="Transferase(Phosphotransferase) domain 1"/>
    <property type="match status" value="2"/>
</dbReference>
<keyword evidence="3" id="KW-1003">Cell membrane</keyword>
<dbReference type="InterPro" id="IPR000719">
    <property type="entry name" value="Prot_kinase_dom"/>
</dbReference>
<dbReference type="GO" id="GO:0004674">
    <property type="term" value="F:protein serine/threonine kinase activity"/>
    <property type="evidence" value="ECO:0007669"/>
    <property type="project" value="UniProtKB-EC"/>
</dbReference>
<proteinExistence type="predicted"/>
<dbReference type="PROSITE" id="PS00107">
    <property type="entry name" value="PROTEIN_KINASE_ATP"/>
    <property type="match status" value="1"/>
</dbReference>
<dbReference type="AlphaFoldDB" id="A0AAD8J030"/>
<dbReference type="Gene3D" id="3.30.200.20">
    <property type="entry name" value="Phosphorylase Kinase, domain 1"/>
    <property type="match status" value="1"/>
</dbReference>
<feature type="binding site" evidence="8">
    <location>
        <position position="74"/>
    </location>
    <ligand>
        <name>ATP</name>
        <dbReference type="ChEBI" id="CHEBI:30616"/>
    </ligand>
</feature>
<keyword evidence="6" id="KW-0418">Kinase</keyword>
<dbReference type="EC" id="2.7.11.1" evidence="2"/>
<evidence type="ECO:0000256" key="7">
    <source>
        <dbReference type="ARBA" id="ARBA00022840"/>
    </source>
</evidence>
<sequence>MDNISEEEVDQLVPAKRSELKCFTFTDLRKATREFHPYSVLGDGGFGSVYKGWINENTYAAAKWGTGMAIAVKKLNLEGFQGHREFLSEIVFLRILCHPNLVNLIGYCVEEEQRILVYEFMSQGSLETQLVRGEFLKLISSNKVGCFFLLEDYASRKLSNSIEIGDSYSQPLSWTRRIKLALGAAKGLAYLHSPEARVMCCDFKSANLLIDSNYDAKLSDFGLAMYIPERRRVNDNTLPKREQNLVSWARPYLTSQLKIMDIMDPDIQGQYTVKAASRAASIAHKCLSVHPERRPDANQVVKALKKLQDLENSGYSEPSRWPRSITLIKFLKLEGRGGTLQSLPAIGVKYNHRFLLNLVRGIDIRRGV</sequence>
<dbReference type="GO" id="GO:0005886">
    <property type="term" value="C:plasma membrane"/>
    <property type="evidence" value="ECO:0007669"/>
    <property type="project" value="UniProtKB-SubCell"/>
</dbReference>
<gene>
    <name evidence="10" type="ORF">POM88_014268</name>
</gene>
<dbReference type="Pfam" id="PF07714">
    <property type="entry name" value="PK_Tyr_Ser-Thr"/>
    <property type="match status" value="1"/>
</dbReference>
<evidence type="ECO:0000256" key="5">
    <source>
        <dbReference type="ARBA" id="ARBA00022741"/>
    </source>
</evidence>
<evidence type="ECO:0000256" key="3">
    <source>
        <dbReference type="ARBA" id="ARBA00022475"/>
    </source>
</evidence>
<organism evidence="10 11">
    <name type="scientific">Heracleum sosnowskyi</name>
    <dbReference type="NCBI Taxonomy" id="360622"/>
    <lineage>
        <taxon>Eukaryota</taxon>
        <taxon>Viridiplantae</taxon>
        <taxon>Streptophyta</taxon>
        <taxon>Embryophyta</taxon>
        <taxon>Tracheophyta</taxon>
        <taxon>Spermatophyta</taxon>
        <taxon>Magnoliopsida</taxon>
        <taxon>eudicotyledons</taxon>
        <taxon>Gunneridae</taxon>
        <taxon>Pentapetalae</taxon>
        <taxon>asterids</taxon>
        <taxon>campanulids</taxon>
        <taxon>Apiales</taxon>
        <taxon>Apiaceae</taxon>
        <taxon>Apioideae</taxon>
        <taxon>apioid superclade</taxon>
        <taxon>Tordylieae</taxon>
        <taxon>Tordyliinae</taxon>
        <taxon>Heracleum</taxon>
    </lineage>
</organism>
<dbReference type="InterPro" id="IPR001245">
    <property type="entry name" value="Ser-Thr/Tyr_kinase_cat_dom"/>
</dbReference>
<feature type="domain" description="Protein kinase" evidence="9">
    <location>
        <begin position="35"/>
        <end position="368"/>
    </location>
</feature>
<dbReference type="Proteomes" id="UP001237642">
    <property type="component" value="Unassembled WGS sequence"/>
</dbReference>
<evidence type="ECO:0000256" key="4">
    <source>
        <dbReference type="ARBA" id="ARBA00022679"/>
    </source>
</evidence>
<comment type="caution">
    <text evidence="10">The sequence shown here is derived from an EMBL/GenBank/DDBJ whole genome shotgun (WGS) entry which is preliminary data.</text>
</comment>
<evidence type="ECO:0000259" key="9">
    <source>
        <dbReference type="PROSITE" id="PS50011"/>
    </source>
</evidence>
<evidence type="ECO:0000313" key="10">
    <source>
        <dbReference type="EMBL" id="KAK1395212.1"/>
    </source>
</evidence>
<dbReference type="InterPro" id="IPR011009">
    <property type="entry name" value="Kinase-like_dom_sf"/>
</dbReference>
<evidence type="ECO:0000256" key="1">
    <source>
        <dbReference type="ARBA" id="ARBA00004236"/>
    </source>
</evidence>
<evidence type="ECO:0000256" key="2">
    <source>
        <dbReference type="ARBA" id="ARBA00012513"/>
    </source>
</evidence>
<evidence type="ECO:0000313" key="11">
    <source>
        <dbReference type="Proteomes" id="UP001237642"/>
    </source>
</evidence>
<keyword evidence="11" id="KW-1185">Reference proteome</keyword>
<comment type="subcellular location">
    <subcellularLocation>
        <location evidence="1">Cell membrane</location>
    </subcellularLocation>
</comment>
<keyword evidence="7 8" id="KW-0067">ATP-binding</keyword>
<name>A0AAD8J030_9APIA</name>
<dbReference type="InterPro" id="IPR050823">
    <property type="entry name" value="Plant_Ser_Thr_Prot_Kinase"/>
</dbReference>
<dbReference type="EMBL" id="JAUIZM010000003">
    <property type="protein sequence ID" value="KAK1395212.1"/>
    <property type="molecule type" value="Genomic_DNA"/>
</dbReference>
<dbReference type="PROSITE" id="PS50011">
    <property type="entry name" value="PROTEIN_KINASE_DOM"/>
    <property type="match status" value="1"/>
</dbReference>
<reference evidence="10" key="2">
    <citation type="submission" date="2023-05" db="EMBL/GenBank/DDBJ databases">
        <authorList>
            <person name="Schelkunov M.I."/>
        </authorList>
    </citation>
    <scope>NUCLEOTIDE SEQUENCE</scope>
    <source>
        <strain evidence="10">Hsosn_3</strain>
        <tissue evidence="10">Leaf</tissue>
    </source>
</reference>
<dbReference type="InterPro" id="IPR017441">
    <property type="entry name" value="Protein_kinase_ATP_BS"/>
</dbReference>
<accession>A0AAD8J030</accession>
<keyword evidence="3" id="KW-0472">Membrane</keyword>
<dbReference type="GO" id="GO:0005524">
    <property type="term" value="F:ATP binding"/>
    <property type="evidence" value="ECO:0007669"/>
    <property type="project" value="UniProtKB-UniRule"/>
</dbReference>
<keyword evidence="5 8" id="KW-0547">Nucleotide-binding</keyword>
<protein>
    <recommendedName>
        <fullName evidence="2">non-specific serine/threonine protein kinase</fullName>
        <ecNumber evidence="2">2.7.11.1</ecNumber>
    </recommendedName>
</protein>
<evidence type="ECO:0000256" key="8">
    <source>
        <dbReference type="PROSITE-ProRule" id="PRU10141"/>
    </source>
</evidence>
<reference evidence="10" key="1">
    <citation type="submission" date="2023-02" db="EMBL/GenBank/DDBJ databases">
        <title>Genome of toxic invasive species Heracleum sosnowskyi carries increased number of genes despite the absence of recent whole-genome duplications.</title>
        <authorList>
            <person name="Schelkunov M."/>
            <person name="Shtratnikova V."/>
            <person name="Makarenko M."/>
            <person name="Klepikova A."/>
            <person name="Omelchenko D."/>
            <person name="Novikova G."/>
            <person name="Obukhova E."/>
            <person name="Bogdanov V."/>
            <person name="Penin A."/>
            <person name="Logacheva M."/>
        </authorList>
    </citation>
    <scope>NUCLEOTIDE SEQUENCE</scope>
    <source>
        <strain evidence="10">Hsosn_3</strain>
        <tissue evidence="10">Leaf</tissue>
    </source>
</reference>
<dbReference type="PANTHER" id="PTHR45621">
    <property type="entry name" value="OS01G0588500 PROTEIN-RELATED"/>
    <property type="match status" value="1"/>
</dbReference>
<keyword evidence="4" id="KW-0808">Transferase</keyword>
<dbReference type="FunFam" id="3.30.200.20:FF:000228">
    <property type="entry name" value="Serine/threonine-protein kinase BIK1"/>
    <property type="match status" value="1"/>
</dbReference>
<evidence type="ECO:0000256" key="6">
    <source>
        <dbReference type="ARBA" id="ARBA00022777"/>
    </source>
</evidence>